<gene>
    <name evidence="2" type="ORF">DESAM_22829</name>
</gene>
<reference evidence="2 3" key="1">
    <citation type="submission" date="2012-10" db="EMBL/GenBank/DDBJ databases">
        <authorList>
            <person name="Genoscope - CEA"/>
        </authorList>
    </citation>
    <scope>NUCLEOTIDE SEQUENCE [LARGE SCALE GENOMIC DNA]</scope>
    <source>
        <strain evidence="3">AM13 / DSM 14728</strain>
    </source>
</reference>
<keyword evidence="1" id="KW-1133">Transmembrane helix</keyword>
<dbReference type="AlphaFoldDB" id="L0RHN6"/>
<keyword evidence="1" id="KW-0812">Transmembrane</keyword>
<dbReference type="PATRIC" id="fig|1121451.3.peg.3039"/>
<protein>
    <submittedName>
        <fullName evidence="2">Uncharacterized protein</fullName>
    </submittedName>
</protein>
<dbReference type="KEGG" id="dhy:DESAM_22829"/>
<evidence type="ECO:0000256" key="1">
    <source>
        <dbReference type="SAM" id="Phobius"/>
    </source>
</evidence>
<proteinExistence type="predicted"/>
<feature type="transmembrane region" description="Helical" evidence="1">
    <location>
        <begin position="12"/>
        <end position="41"/>
    </location>
</feature>
<accession>L0RHN6</accession>
<keyword evidence="3" id="KW-1185">Reference proteome</keyword>
<organism evidence="2 3">
    <name type="scientific">Maridesulfovibrio hydrothermalis AM13 = DSM 14728</name>
    <dbReference type="NCBI Taxonomy" id="1121451"/>
    <lineage>
        <taxon>Bacteria</taxon>
        <taxon>Pseudomonadati</taxon>
        <taxon>Thermodesulfobacteriota</taxon>
        <taxon>Desulfovibrionia</taxon>
        <taxon>Desulfovibrionales</taxon>
        <taxon>Desulfovibrionaceae</taxon>
        <taxon>Maridesulfovibrio</taxon>
    </lineage>
</organism>
<evidence type="ECO:0000313" key="3">
    <source>
        <dbReference type="Proteomes" id="UP000010808"/>
    </source>
</evidence>
<evidence type="ECO:0000313" key="2">
    <source>
        <dbReference type="EMBL" id="CCO25096.1"/>
    </source>
</evidence>
<sequence>MDWLHDEVSLFFAGIAVLSIPLSFFYVKTWLLFCAMSFIFLSQSV</sequence>
<dbReference type="EMBL" id="FO203522">
    <property type="protein sequence ID" value="CCO25096.1"/>
    <property type="molecule type" value="Genomic_DNA"/>
</dbReference>
<name>L0RHN6_9BACT</name>
<dbReference type="HOGENOM" id="CLU_3198944_0_0_7"/>
<dbReference type="Proteomes" id="UP000010808">
    <property type="component" value="Chromosome"/>
</dbReference>
<keyword evidence="1" id="KW-0472">Membrane</keyword>
<dbReference type="STRING" id="1121451.DESAM_22829"/>